<dbReference type="Proteomes" id="UP001218218">
    <property type="component" value="Unassembled WGS sequence"/>
</dbReference>
<dbReference type="AlphaFoldDB" id="A0AAD7EEW0"/>
<dbReference type="EMBL" id="JARIHO010000064">
    <property type="protein sequence ID" value="KAJ7314961.1"/>
    <property type="molecule type" value="Genomic_DNA"/>
</dbReference>
<accession>A0AAD7EEW0</accession>
<sequence length="245" mass="27795">MKRCSKVAAKQYLRAEQTGNLSVEVAIRYLINELVAVTNEIWQLNSRLTNIGPASATCKLQIYQRARANLAALVEECQWMKPQNSLEVPRCFHFQIPAPVATFHFAIGINVDRVELPIFIPSQDAGSQNQPTSRRPLLPIRNPEDGPISSPNLVALVNHFLETDGQMGFEYEIVHESKSAQVRILGTVRIKRSMEEEKPRNNPKAQKVQRIPESERQVRFRVRVDGEAFEPNLTLNLKAPKISEF</sequence>
<evidence type="ECO:0000313" key="2">
    <source>
        <dbReference type="EMBL" id="KAJ7314961.1"/>
    </source>
</evidence>
<proteinExistence type="predicted"/>
<name>A0AAD7EEW0_9AGAR</name>
<reference evidence="2" key="1">
    <citation type="submission" date="2023-03" db="EMBL/GenBank/DDBJ databases">
        <title>Massive genome expansion in bonnet fungi (Mycena s.s.) driven by repeated elements and novel gene families across ecological guilds.</title>
        <authorList>
            <consortium name="Lawrence Berkeley National Laboratory"/>
            <person name="Harder C.B."/>
            <person name="Miyauchi S."/>
            <person name="Viragh M."/>
            <person name="Kuo A."/>
            <person name="Thoen E."/>
            <person name="Andreopoulos B."/>
            <person name="Lu D."/>
            <person name="Skrede I."/>
            <person name="Drula E."/>
            <person name="Henrissat B."/>
            <person name="Morin E."/>
            <person name="Kohler A."/>
            <person name="Barry K."/>
            <person name="LaButti K."/>
            <person name="Morin E."/>
            <person name="Salamov A."/>
            <person name="Lipzen A."/>
            <person name="Mereny Z."/>
            <person name="Hegedus B."/>
            <person name="Baldrian P."/>
            <person name="Stursova M."/>
            <person name="Weitz H."/>
            <person name="Taylor A."/>
            <person name="Grigoriev I.V."/>
            <person name="Nagy L.G."/>
            <person name="Martin F."/>
            <person name="Kauserud H."/>
        </authorList>
    </citation>
    <scope>NUCLEOTIDE SEQUENCE</scope>
    <source>
        <strain evidence="2">CBHHK002</strain>
    </source>
</reference>
<keyword evidence="3" id="KW-1185">Reference proteome</keyword>
<feature type="region of interest" description="Disordered" evidence="1">
    <location>
        <begin position="122"/>
        <end position="146"/>
    </location>
</feature>
<feature type="compositionally biased region" description="Polar residues" evidence="1">
    <location>
        <begin position="124"/>
        <end position="133"/>
    </location>
</feature>
<organism evidence="2 3">
    <name type="scientific">Mycena albidolilacea</name>
    <dbReference type="NCBI Taxonomy" id="1033008"/>
    <lineage>
        <taxon>Eukaryota</taxon>
        <taxon>Fungi</taxon>
        <taxon>Dikarya</taxon>
        <taxon>Basidiomycota</taxon>
        <taxon>Agaricomycotina</taxon>
        <taxon>Agaricomycetes</taxon>
        <taxon>Agaricomycetidae</taxon>
        <taxon>Agaricales</taxon>
        <taxon>Marasmiineae</taxon>
        <taxon>Mycenaceae</taxon>
        <taxon>Mycena</taxon>
    </lineage>
</organism>
<evidence type="ECO:0000313" key="3">
    <source>
        <dbReference type="Proteomes" id="UP001218218"/>
    </source>
</evidence>
<evidence type="ECO:0000256" key="1">
    <source>
        <dbReference type="SAM" id="MobiDB-lite"/>
    </source>
</evidence>
<gene>
    <name evidence="2" type="ORF">DFH08DRAFT_820930</name>
</gene>
<comment type="caution">
    <text evidence="2">The sequence shown here is derived from an EMBL/GenBank/DDBJ whole genome shotgun (WGS) entry which is preliminary data.</text>
</comment>
<protein>
    <submittedName>
        <fullName evidence="2">Uncharacterized protein</fullName>
    </submittedName>
</protein>